<comment type="similarity">
    <text evidence="1">Belongs to the DprA/Smf family.</text>
</comment>
<dbReference type="InterPro" id="IPR003488">
    <property type="entry name" value="DprA"/>
</dbReference>
<dbReference type="Proteomes" id="UP000177871">
    <property type="component" value="Unassembled WGS sequence"/>
</dbReference>
<dbReference type="GO" id="GO:0009294">
    <property type="term" value="P:DNA-mediated transformation"/>
    <property type="evidence" value="ECO:0007669"/>
    <property type="project" value="InterPro"/>
</dbReference>
<dbReference type="InterPro" id="IPR057666">
    <property type="entry name" value="DrpA_SLOG"/>
</dbReference>
<evidence type="ECO:0000313" key="4">
    <source>
        <dbReference type="EMBL" id="OGG19630.1"/>
    </source>
</evidence>
<evidence type="ECO:0000256" key="1">
    <source>
        <dbReference type="ARBA" id="ARBA00006525"/>
    </source>
</evidence>
<reference evidence="4 5" key="1">
    <citation type="journal article" date="2016" name="Nat. Commun.">
        <title>Thousands of microbial genomes shed light on interconnected biogeochemical processes in an aquifer system.</title>
        <authorList>
            <person name="Anantharaman K."/>
            <person name="Brown C.T."/>
            <person name="Hug L.A."/>
            <person name="Sharon I."/>
            <person name="Castelle C.J."/>
            <person name="Probst A.J."/>
            <person name="Thomas B.C."/>
            <person name="Singh A."/>
            <person name="Wilkins M.J."/>
            <person name="Karaoz U."/>
            <person name="Brodie E.L."/>
            <person name="Williams K.H."/>
            <person name="Hubbard S.S."/>
            <person name="Banfield J.F."/>
        </authorList>
    </citation>
    <scope>NUCLEOTIDE SEQUENCE [LARGE SCALE GENOMIC DNA]</scope>
</reference>
<dbReference type="EMBL" id="MFJK01000006">
    <property type="protein sequence ID" value="OGG19630.1"/>
    <property type="molecule type" value="Genomic_DNA"/>
</dbReference>
<dbReference type="InterPro" id="IPR036388">
    <property type="entry name" value="WH-like_DNA-bd_sf"/>
</dbReference>
<dbReference type="Gene3D" id="1.10.10.10">
    <property type="entry name" value="Winged helix-like DNA-binding domain superfamily/Winged helix DNA-binding domain"/>
    <property type="match status" value="1"/>
</dbReference>
<proteinExistence type="inferred from homology"/>
<evidence type="ECO:0000259" key="2">
    <source>
        <dbReference type="Pfam" id="PF02481"/>
    </source>
</evidence>
<dbReference type="InterPro" id="IPR041614">
    <property type="entry name" value="DprA_WH"/>
</dbReference>
<dbReference type="PANTHER" id="PTHR43022:SF1">
    <property type="entry name" value="PROTEIN SMF"/>
    <property type="match status" value="1"/>
</dbReference>
<dbReference type="Gene3D" id="3.40.50.450">
    <property type="match status" value="1"/>
</dbReference>
<dbReference type="Pfam" id="PF02481">
    <property type="entry name" value="DNA_processg_A"/>
    <property type="match status" value="1"/>
</dbReference>
<dbReference type="Pfam" id="PF17782">
    <property type="entry name" value="WHD_DprA"/>
    <property type="match status" value="1"/>
</dbReference>
<dbReference type="NCBIfam" id="TIGR00732">
    <property type="entry name" value="dprA"/>
    <property type="match status" value="1"/>
</dbReference>
<feature type="domain" description="Smf/DprA SLOG" evidence="2">
    <location>
        <begin position="122"/>
        <end position="299"/>
    </location>
</feature>
<sequence length="386" mass="41397">MIAFSTVPGVGAVRLKLLVNYFGSAEAAWKARETELANVGLPKDVLPQLLEQKVKLNVDQYVENLNDRGINFVTIFDRDYPERLRNIPDPPNVMFFKTGEMYVANRGREQQPTSSLLGEMVAGRTIGVVGTRKITAYGQEVTEKLVAELVVAGFTIVSGMALGVDGVAHGTAVNARGKTVAVLGAGVEVVYPPSHRDLYNSILEHGGIIASEVAPEKTVVRGIFPARNRIISGLSEAVLVTEGAIDSGSLITARAALEQGREVFAVPGPINSPMAEGTNYLLKQGAKLVTGVEDILTELGYETSSNGQAKAGITGKKQVTGDTAEEQKVIDLLANEPVEFDELVRKMAVAPAQLSSVLSMMEIKGMVKGESLKYRLKFDGADKIVR</sequence>
<gene>
    <name evidence="4" type="ORF">A2721_02930</name>
</gene>
<comment type="caution">
    <text evidence="4">The sequence shown here is derived from an EMBL/GenBank/DDBJ whole genome shotgun (WGS) entry which is preliminary data.</text>
</comment>
<dbReference type="SUPFAM" id="SSF47781">
    <property type="entry name" value="RuvA domain 2-like"/>
    <property type="match status" value="1"/>
</dbReference>
<dbReference type="SUPFAM" id="SSF102405">
    <property type="entry name" value="MCP/YpsA-like"/>
    <property type="match status" value="1"/>
</dbReference>
<dbReference type="PANTHER" id="PTHR43022">
    <property type="entry name" value="PROTEIN SMF"/>
    <property type="match status" value="1"/>
</dbReference>
<evidence type="ECO:0000313" key="5">
    <source>
        <dbReference type="Proteomes" id="UP000177871"/>
    </source>
</evidence>
<dbReference type="STRING" id="1798381.A2721_02930"/>
<feature type="domain" description="DprA winged helix" evidence="3">
    <location>
        <begin position="321"/>
        <end position="368"/>
    </location>
</feature>
<accession>A0A1F6A4G5</accession>
<organism evidence="4 5">
    <name type="scientific">Candidatus Gottesmanbacteria bacterium RIFCSPHIGHO2_01_FULL_47_48</name>
    <dbReference type="NCBI Taxonomy" id="1798381"/>
    <lineage>
        <taxon>Bacteria</taxon>
        <taxon>Candidatus Gottesmaniibacteriota</taxon>
    </lineage>
</organism>
<name>A0A1F6A4G5_9BACT</name>
<dbReference type="AlphaFoldDB" id="A0A1F6A4G5"/>
<dbReference type="InterPro" id="IPR010994">
    <property type="entry name" value="RuvA_2-like"/>
</dbReference>
<protein>
    <submittedName>
        <fullName evidence="4">DNA protecting protein DprA</fullName>
    </submittedName>
</protein>
<evidence type="ECO:0000259" key="3">
    <source>
        <dbReference type="Pfam" id="PF17782"/>
    </source>
</evidence>